<accession>A0A2H9P8I3</accession>
<keyword evidence="2" id="KW-0489">Methyltransferase</keyword>
<dbReference type="Proteomes" id="UP000228989">
    <property type="component" value="Unassembled WGS sequence"/>
</dbReference>
<dbReference type="Proteomes" id="UP000228874">
    <property type="component" value="Unassembled WGS sequence"/>
</dbReference>
<accession>A0A2H9RDI1</accession>
<reference evidence="14 15" key="2">
    <citation type="submission" date="2017-09" db="EMBL/GenBank/DDBJ databases">
        <title>Depth-based differentiation of microbial function through sediment-hosted aquifers and enrichment of novel symbionts in the deep terrestrial subsurface.</title>
        <authorList>
            <person name="Probst A.J."/>
            <person name="Ladd B."/>
            <person name="Jarett J.K."/>
            <person name="Geller-Mcgrath D.E."/>
            <person name="Sieber C.M.K."/>
            <person name="Emerson J.B."/>
            <person name="Anantharaman K."/>
            <person name="Thomas B.C."/>
            <person name="Malmstrom R."/>
            <person name="Stieglmeier M."/>
            <person name="Klingl A."/>
            <person name="Woyke T."/>
            <person name="Ryan C.M."/>
            <person name="Banfield J.F."/>
        </authorList>
    </citation>
    <scope>NUCLEOTIDE SEQUENCE [LARGE SCALE GENOMIC DNA]</scope>
</reference>
<evidence type="ECO:0000313" key="10">
    <source>
        <dbReference type="EMBL" id="PIV89791.1"/>
    </source>
</evidence>
<dbReference type="Proteomes" id="UP000229789">
    <property type="component" value="Unassembled WGS sequence"/>
</dbReference>
<dbReference type="PANTHER" id="PTHR23245:SF36">
    <property type="entry name" value="TRNA (GUANINE(37)-N1)-METHYLTRANSFERASE"/>
    <property type="match status" value="1"/>
</dbReference>
<name>A0A2G9LJM6_HUBC1</name>
<dbReference type="EMBL" id="PFMG01000044">
    <property type="protein sequence ID" value="PIY99773.1"/>
    <property type="molecule type" value="Genomic_DNA"/>
</dbReference>
<dbReference type="GO" id="GO:0008175">
    <property type="term" value="F:tRNA methyltransferase activity"/>
    <property type="evidence" value="ECO:0007669"/>
    <property type="project" value="TreeGrafter"/>
</dbReference>
<dbReference type="EMBL" id="PFIH01000023">
    <property type="protein sequence ID" value="PIX28147.1"/>
    <property type="molecule type" value="Genomic_DNA"/>
</dbReference>
<gene>
    <name evidence="13" type="ORF">CO072_00330</name>
    <name evidence="9" type="ORF">COS22_01035</name>
    <name evidence="8" type="ORF">COS45_01110</name>
    <name evidence="10" type="ORF">COW47_01010</name>
    <name evidence="7" type="ORF">COW69_00775</name>
    <name evidence="12" type="ORF">COY63_01815</name>
    <name evidence="11" type="ORF">COZ66_00980</name>
</gene>
<dbReference type="EMBL" id="PFSX01000011">
    <property type="protein sequence ID" value="PJC01686.1"/>
    <property type="molecule type" value="Genomic_DNA"/>
</dbReference>
<evidence type="ECO:0000313" key="14">
    <source>
        <dbReference type="Proteomes" id="UP000228874"/>
    </source>
</evidence>
<reference evidence="7 16" key="1">
    <citation type="submission" date="2017-09" db="EMBL/GenBank/DDBJ databases">
        <title>Depth-based differentiation of microbial function through sediment-hosted aquifers and enrichment of novel symbionts in the deep terrestrial subsurface.</title>
        <authorList>
            <person name="Probst A.J."/>
            <person name="Ladd B."/>
            <person name="Jarett J.K."/>
            <person name="Geller-Mcgrath D.E."/>
            <person name="Sieber C.M."/>
            <person name="Emerson J.B."/>
            <person name="Anantharaman K."/>
            <person name="Thomas B.C."/>
            <person name="Malmstrom R."/>
            <person name="Stieglmeier M."/>
            <person name="Klingl A."/>
            <person name="Woyke T."/>
            <person name="Ryan C.M."/>
            <person name="Banfield J.F."/>
        </authorList>
    </citation>
    <scope>NUCLEOTIDE SEQUENCE [LARGE SCALE GENOMIC DNA]</scope>
    <source>
        <strain evidence="9">CG02_land_8_20_14_3_00_31_209</strain>
        <strain evidence="8">CG03_land_8_20_14_0_80_31_114</strain>
        <strain evidence="10">CG17_big_fil_post_rev_8_21_14_2_50_31_73</strain>
        <strain evidence="7">CG18_big_fil_WC_8_21_14_2_50_31_19</strain>
        <strain evidence="12">CG_4_10_14_0_8_um_filter_31_133</strain>
        <strain evidence="11">CG_4_8_14_3_um_filter</strain>
        <strain evidence="13">CG_4_9_14_0_8_um_filter_31_21</strain>
    </source>
</reference>
<evidence type="ECO:0000313" key="13">
    <source>
        <dbReference type="EMBL" id="PJC01686.1"/>
    </source>
</evidence>
<dbReference type="Gene3D" id="3.30.300.110">
    <property type="entry name" value="Met-10+ protein-like domains"/>
    <property type="match status" value="1"/>
</dbReference>
<dbReference type="EMBL" id="PEUT01000027">
    <property type="protein sequence ID" value="PIV13759.1"/>
    <property type="molecule type" value="Genomic_DNA"/>
</dbReference>
<dbReference type="Proteomes" id="UP000230477">
    <property type="component" value="Unassembled WGS sequence"/>
</dbReference>
<evidence type="ECO:0000256" key="5">
    <source>
        <dbReference type="ARBA" id="ARBA00022694"/>
    </source>
</evidence>
<sequence length="279" mass="31719">MNLKNFVELVISKHPKIPREVIPRAYDVIGDLVVVKLEPETQKYAKEIGESLIELLPRIKSVFYKINKTEGDFRIYPLKLAAGENNTLTLHKENKCLFFVDIAKVFFNSRQGTERLKIANSIQQQEKEILCLFSGVAPFPINIAKKHKAIKITAIELNPNAHKLAQENVKLNKVKDQVKLICGDACQEVKKLLPKSFDLVLMPGPKISEDFLNIVFFAAKKSGRVVFYTFANIGDFETANQKIKSAAEKAKVQIEFLTQRRVLPHSPKEDQICIEFKIV</sequence>
<dbReference type="Gene3D" id="3.40.50.150">
    <property type="entry name" value="Vaccinia Virus protein VP39"/>
    <property type="match status" value="1"/>
</dbReference>
<dbReference type="PANTHER" id="PTHR23245">
    <property type="entry name" value="TRNA METHYLTRANSFERASE"/>
    <property type="match status" value="1"/>
</dbReference>
<accession>A0A2H9N2R4</accession>
<dbReference type="Pfam" id="PF02475">
    <property type="entry name" value="TRM5-TYW2_MTfase"/>
    <property type="match status" value="1"/>
</dbReference>
<dbReference type="GO" id="GO:0002939">
    <property type="term" value="P:tRNA N1-guanine methylation"/>
    <property type="evidence" value="ECO:0007669"/>
    <property type="project" value="TreeGrafter"/>
</dbReference>
<evidence type="ECO:0000313" key="11">
    <source>
        <dbReference type="EMBL" id="PIX28147.1"/>
    </source>
</evidence>
<keyword evidence="5" id="KW-0819">tRNA processing</keyword>
<dbReference type="GO" id="GO:0005737">
    <property type="term" value="C:cytoplasm"/>
    <property type="evidence" value="ECO:0007669"/>
    <property type="project" value="TreeGrafter"/>
</dbReference>
<dbReference type="InterPro" id="IPR056743">
    <property type="entry name" value="TRM5-TYW2-like_MTfase"/>
</dbReference>
<evidence type="ECO:0000313" key="9">
    <source>
        <dbReference type="EMBL" id="PIV46503.1"/>
    </source>
</evidence>
<keyword evidence="3" id="KW-0808">Transferase</keyword>
<evidence type="ECO:0000313" key="7">
    <source>
        <dbReference type="EMBL" id="PIN66725.1"/>
    </source>
</evidence>
<dbReference type="AlphaFoldDB" id="A0A2G9LJM6"/>
<evidence type="ECO:0000256" key="1">
    <source>
        <dbReference type="ARBA" id="ARBA00022490"/>
    </source>
</evidence>
<dbReference type="EMBL" id="PFFF01000024">
    <property type="protein sequence ID" value="PIV89791.1"/>
    <property type="molecule type" value="Genomic_DNA"/>
</dbReference>
<evidence type="ECO:0000256" key="2">
    <source>
        <dbReference type="ARBA" id="ARBA00022603"/>
    </source>
</evidence>
<evidence type="ECO:0000313" key="16">
    <source>
        <dbReference type="Proteomes" id="UP000229789"/>
    </source>
</evidence>
<dbReference type="EMBL" id="PCUF01000006">
    <property type="protein sequence ID" value="PIN66725.1"/>
    <property type="molecule type" value="Genomic_DNA"/>
</dbReference>
<dbReference type="Proteomes" id="UP000230713">
    <property type="component" value="Unassembled WGS sequence"/>
</dbReference>
<organism evidence="7 16">
    <name type="scientific">Huberarchaeum crystalense</name>
    <dbReference type="NCBI Taxonomy" id="2014257"/>
    <lineage>
        <taxon>Archaea</taxon>
        <taxon>Candidatus Huberarchaeota</taxon>
        <taxon>Candidatus Huberarchaeia</taxon>
        <taxon>Candidatus Huberarchaeales</taxon>
        <taxon>Candidatus Huberarchaeaceae</taxon>
        <taxon>Candidatus Huberarchaeum</taxon>
    </lineage>
</organism>
<proteinExistence type="predicted"/>
<evidence type="ECO:0000256" key="3">
    <source>
        <dbReference type="ARBA" id="ARBA00022679"/>
    </source>
</evidence>
<accession>A0A2H9MMM3</accession>
<evidence type="ECO:0000313" key="8">
    <source>
        <dbReference type="EMBL" id="PIV13759.1"/>
    </source>
</evidence>
<dbReference type="Proteomes" id="UP000231449">
    <property type="component" value="Unassembled WGS sequence"/>
</dbReference>
<evidence type="ECO:0000313" key="15">
    <source>
        <dbReference type="Proteomes" id="UP000228989"/>
    </source>
</evidence>
<dbReference type="PROSITE" id="PS51684">
    <property type="entry name" value="SAM_MT_TRM5_TYW2"/>
    <property type="match status" value="1"/>
</dbReference>
<dbReference type="Pfam" id="PF25133">
    <property type="entry name" value="TYW2_N_2"/>
    <property type="match status" value="1"/>
</dbReference>
<keyword evidence="4" id="KW-0949">S-adenosyl-L-methionine</keyword>
<comment type="caution">
    <text evidence="7">The sequence shown here is derived from an EMBL/GenBank/DDBJ whole genome shotgun (WGS) entry which is preliminary data.</text>
</comment>
<evidence type="ECO:0000313" key="12">
    <source>
        <dbReference type="EMBL" id="PIY99773.1"/>
    </source>
</evidence>
<dbReference type="InterPro" id="IPR056744">
    <property type="entry name" value="TRM5/TYW2-like_N"/>
</dbReference>
<dbReference type="Proteomes" id="UP000231232">
    <property type="component" value="Unassembled WGS sequence"/>
</dbReference>
<evidence type="ECO:0000256" key="4">
    <source>
        <dbReference type="ARBA" id="ARBA00022691"/>
    </source>
</evidence>
<dbReference type="InterPro" id="IPR030382">
    <property type="entry name" value="MeTrfase_TRM5/TYW2"/>
</dbReference>
<accession>A0A2G9LJM6</accession>
<dbReference type="InterPro" id="IPR029063">
    <property type="entry name" value="SAM-dependent_MTases_sf"/>
</dbReference>
<accession>A0A2H9M448</accession>
<evidence type="ECO:0000259" key="6">
    <source>
        <dbReference type="PROSITE" id="PS51684"/>
    </source>
</evidence>
<accession>A0A2H9M7N9</accession>
<dbReference type="EMBL" id="PETW01000020">
    <property type="protein sequence ID" value="PIV46503.1"/>
    <property type="molecule type" value="Genomic_DNA"/>
</dbReference>
<feature type="domain" description="SAM-dependent methyltransferase TRM5/TYW2-type" evidence="6">
    <location>
        <begin position="26"/>
        <end position="279"/>
    </location>
</feature>
<protein>
    <recommendedName>
        <fullName evidence="6">SAM-dependent methyltransferase TRM5/TYW2-type domain-containing protein</fullName>
    </recommendedName>
</protein>
<keyword evidence="1" id="KW-0963">Cytoplasm</keyword>
<dbReference type="SUPFAM" id="SSF53335">
    <property type="entry name" value="S-adenosyl-L-methionine-dependent methyltransferases"/>
    <property type="match status" value="1"/>
</dbReference>